<accession>A0A165F2F1</accession>
<dbReference type="OrthoDB" id="411372at2759"/>
<evidence type="ECO:0000313" key="3">
    <source>
        <dbReference type="Proteomes" id="UP000077266"/>
    </source>
</evidence>
<keyword evidence="3" id="KW-1185">Reference proteome</keyword>
<gene>
    <name evidence="2" type="ORF">EXIGLDRAFT_772935</name>
</gene>
<dbReference type="AlphaFoldDB" id="A0A165F2F1"/>
<organism evidence="2 3">
    <name type="scientific">Exidia glandulosa HHB12029</name>
    <dbReference type="NCBI Taxonomy" id="1314781"/>
    <lineage>
        <taxon>Eukaryota</taxon>
        <taxon>Fungi</taxon>
        <taxon>Dikarya</taxon>
        <taxon>Basidiomycota</taxon>
        <taxon>Agaricomycotina</taxon>
        <taxon>Agaricomycetes</taxon>
        <taxon>Auriculariales</taxon>
        <taxon>Exidiaceae</taxon>
        <taxon>Exidia</taxon>
    </lineage>
</organism>
<dbReference type="EMBL" id="KV426105">
    <property type="protein sequence ID" value="KZV88228.1"/>
    <property type="molecule type" value="Genomic_DNA"/>
</dbReference>
<name>A0A165F2F1_EXIGL</name>
<reference evidence="2 3" key="1">
    <citation type="journal article" date="2016" name="Mol. Biol. Evol.">
        <title>Comparative Genomics of Early-Diverging Mushroom-Forming Fungi Provides Insights into the Origins of Lignocellulose Decay Capabilities.</title>
        <authorList>
            <person name="Nagy L.G."/>
            <person name="Riley R."/>
            <person name="Tritt A."/>
            <person name="Adam C."/>
            <person name="Daum C."/>
            <person name="Floudas D."/>
            <person name="Sun H."/>
            <person name="Yadav J.S."/>
            <person name="Pangilinan J."/>
            <person name="Larsson K.H."/>
            <person name="Matsuura K."/>
            <person name="Barry K."/>
            <person name="Labutti K."/>
            <person name="Kuo R."/>
            <person name="Ohm R.A."/>
            <person name="Bhattacharya S.S."/>
            <person name="Shirouzu T."/>
            <person name="Yoshinaga Y."/>
            <person name="Martin F.M."/>
            <person name="Grigoriev I.V."/>
            <person name="Hibbett D.S."/>
        </authorList>
    </citation>
    <scope>NUCLEOTIDE SEQUENCE [LARGE SCALE GENOMIC DNA]</scope>
    <source>
        <strain evidence="2 3">HHB12029</strain>
    </source>
</reference>
<proteinExistence type="predicted"/>
<feature type="region of interest" description="Disordered" evidence="1">
    <location>
        <begin position="114"/>
        <end position="151"/>
    </location>
</feature>
<evidence type="ECO:0000256" key="1">
    <source>
        <dbReference type="SAM" id="MobiDB-lite"/>
    </source>
</evidence>
<feature type="region of interest" description="Disordered" evidence="1">
    <location>
        <begin position="1"/>
        <end position="23"/>
    </location>
</feature>
<protein>
    <submittedName>
        <fullName evidence="2">Uncharacterized protein</fullName>
    </submittedName>
</protein>
<evidence type="ECO:0000313" key="2">
    <source>
        <dbReference type="EMBL" id="KZV88228.1"/>
    </source>
</evidence>
<dbReference type="Proteomes" id="UP000077266">
    <property type="component" value="Unassembled WGS sequence"/>
</dbReference>
<sequence length="151" mass="15167">MGAVVPGAGSPGSVPKWTDVGGDIMPGTSLGASSGMMGMSPSPSNASGAFLGRPGLRALSAANPGAAFEDDRDTFGAMAMASPGARALASFAPGQSLPQGLAAGASRIHMMGIPTFASPPNSAGATDRRFGLGPPRKLMQNKFRKRQTSYD</sequence>
<feature type="compositionally biased region" description="Basic residues" evidence="1">
    <location>
        <begin position="142"/>
        <end position="151"/>
    </location>
</feature>
<dbReference type="InParanoid" id="A0A165F2F1"/>